<dbReference type="InterPro" id="IPR016181">
    <property type="entry name" value="Acyl_CoA_acyltransferase"/>
</dbReference>
<organism evidence="4 5">
    <name type="scientific">Granulicella rosea</name>
    <dbReference type="NCBI Taxonomy" id="474952"/>
    <lineage>
        <taxon>Bacteria</taxon>
        <taxon>Pseudomonadati</taxon>
        <taxon>Acidobacteriota</taxon>
        <taxon>Terriglobia</taxon>
        <taxon>Terriglobales</taxon>
        <taxon>Acidobacteriaceae</taxon>
        <taxon>Granulicella</taxon>
    </lineage>
</organism>
<dbReference type="InterPro" id="IPR000182">
    <property type="entry name" value="GNAT_dom"/>
</dbReference>
<protein>
    <submittedName>
        <fullName evidence="4">Acetyltransferase (GNAT) family protein</fullName>
    </submittedName>
</protein>
<dbReference type="InterPro" id="IPR050832">
    <property type="entry name" value="Bact_Acetyltransf"/>
</dbReference>
<dbReference type="PANTHER" id="PTHR43877">
    <property type="entry name" value="AMINOALKYLPHOSPHONATE N-ACETYLTRANSFERASE-RELATED-RELATED"/>
    <property type="match status" value="1"/>
</dbReference>
<dbReference type="PROSITE" id="PS51186">
    <property type="entry name" value="GNAT"/>
    <property type="match status" value="1"/>
</dbReference>
<keyword evidence="1 4" id="KW-0808">Transferase</keyword>
<gene>
    <name evidence="4" type="ORF">SAMN05421770_1011167</name>
</gene>
<evidence type="ECO:0000313" key="5">
    <source>
        <dbReference type="Proteomes" id="UP000198356"/>
    </source>
</evidence>
<reference evidence="4 5" key="1">
    <citation type="submission" date="2017-06" db="EMBL/GenBank/DDBJ databases">
        <authorList>
            <person name="Kim H.J."/>
            <person name="Triplett B.A."/>
        </authorList>
    </citation>
    <scope>NUCLEOTIDE SEQUENCE [LARGE SCALE GENOMIC DNA]</scope>
    <source>
        <strain evidence="4 5">DSM 18704</strain>
    </source>
</reference>
<evidence type="ECO:0000313" key="4">
    <source>
        <dbReference type="EMBL" id="SNS48324.1"/>
    </source>
</evidence>
<accession>A0A239EWX9</accession>
<dbReference type="RefSeq" id="WP_089407392.1">
    <property type="nucleotide sequence ID" value="NZ_FZOU01000001.1"/>
</dbReference>
<dbReference type="Proteomes" id="UP000198356">
    <property type="component" value="Unassembled WGS sequence"/>
</dbReference>
<dbReference type="SUPFAM" id="SSF55729">
    <property type="entry name" value="Acyl-CoA N-acyltransferases (Nat)"/>
    <property type="match status" value="1"/>
</dbReference>
<sequence length="179" mass="19351">MHIRLAEPADISALNALIEQSIRGLQTNDYTPAQIEGALGHALGLDTQLIADRHYFVAESEDGRLAACGGWSNRRTLFGSDHGPCREDDFLDPAVDAAKIRAIFVHPEFARQGLGSRMLAHCEAAAVAAGFRRFEMGSTMTGIALYRLKGYADGELVQVPLPNGEHLPILRMTKALPAG</sequence>
<name>A0A239EWX9_9BACT</name>
<dbReference type="CDD" id="cd04301">
    <property type="entry name" value="NAT_SF"/>
    <property type="match status" value="1"/>
</dbReference>
<dbReference type="AlphaFoldDB" id="A0A239EWX9"/>
<keyword evidence="2" id="KW-0012">Acyltransferase</keyword>
<dbReference type="Pfam" id="PF00583">
    <property type="entry name" value="Acetyltransf_1"/>
    <property type="match status" value="1"/>
</dbReference>
<dbReference type="EMBL" id="FZOU01000001">
    <property type="protein sequence ID" value="SNS48324.1"/>
    <property type="molecule type" value="Genomic_DNA"/>
</dbReference>
<keyword evidence="5" id="KW-1185">Reference proteome</keyword>
<dbReference type="PANTHER" id="PTHR43877:SF1">
    <property type="entry name" value="ACETYLTRANSFERASE"/>
    <property type="match status" value="1"/>
</dbReference>
<dbReference type="OrthoDB" id="118465at2"/>
<proteinExistence type="predicted"/>
<evidence type="ECO:0000256" key="2">
    <source>
        <dbReference type="ARBA" id="ARBA00023315"/>
    </source>
</evidence>
<evidence type="ECO:0000256" key="1">
    <source>
        <dbReference type="ARBA" id="ARBA00022679"/>
    </source>
</evidence>
<evidence type="ECO:0000259" key="3">
    <source>
        <dbReference type="PROSITE" id="PS51186"/>
    </source>
</evidence>
<dbReference type="GO" id="GO:0016747">
    <property type="term" value="F:acyltransferase activity, transferring groups other than amino-acyl groups"/>
    <property type="evidence" value="ECO:0007669"/>
    <property type="project" value="InterPro"/>
</dbReference>
<feature type="domain" description="N-acetyltransferase" evidence="3">
    <location>
        <begin position="1"/>
        <end position="177"/>
    </location>
</feature>
<dbReference type="Gene3D" id="3.40.630.30">
    <property type="match status" value="1"/>
</dbReference>